<dbReference type="GO" id="GO:0016616">
    <property type="term" value="F:oxidoreductase activity, acting on the CH-OH group of donors, NAD or NADP as acceptor"/>
    <property type="evidence" value="ECO:0007669"/>
    <property type="project" value="TreeGrafter"/>
</dbReference>
<organism evidence="2 3">
    <name type="scientific">Ramlibacter monticola</name>
    <dbReference type="NCBI Taxonomy" id="1926872"/>
    <lineage>
        <taxon>Bacteria</taxon>
        <taxon>Pseudomonadati</taxon>
        <taxon>Pseudomonadota</taxon>
        <taxon>Betaproteobacteria</taxon>
        <taxon>Burkholderiales</taxon>
        <taxon>Comamonadaceae</taxon>
        <taxon>Ramlibacter</taxon>
    </lineage>
</organism>
<dbReference type="Pfam" id="PF13561">
    <property type="entry name" value="adh_short_C2"/>
    <property type="match status" value="1"/>
</dbReference>
<comment type="similarity">
    <text evidence="1">Belongs to the short-chain dehydrogenases/reductases (SDR) family.</text>
</comment>
<dbReference type="Gene3D" id="3.40.50.720">
    <property type="entry name" value="NAD(P)-binding Rossmann-like Domain"/>
    <property type="match status" value="1"/>
</dbReference>
<dbReference type="RefSeq" id="WP_201675646.1">
    <property type="nucleotide sequence ID" value="NZ_JAEQNE010000004.1"/>
</dbReference>
<dbReference type="GO" id="GO:0030497">
    <property type="term" value="P:fatty acid elongation"/>
    <property type="evidence" value="ECO:0007669"/>
    <property type="project" value="TreeGrafter"/>
</dbReference>
<evidence type="ECO:0000313" key="3">
    <source>
        <dbReference type="Proteomes" id="UP000599109"/>
    </source>
</evidence>
<dbReference type="PANTHER" id="PTHR42760">
    <property type="entry name" value="SHORT-CHAIN DEHYDROGENASES/REDUCTASES FAMILY MEMBER"/>
    <property type="match status" value="1"/>
</dbReference>
<sequence length="239" mass="25046">MQPVAIVTGGASNIGWACAQRLAVSHLVVIADIKAPEQPLPPGMQFLATNVTQPEDCRALLAHAQALGPVKALVHSAAITAPARPVEQITLDEWRRVIDINLTGAFIVAQAAIPALRAAQGSMVMIASRAARTGVAALVPTSQGVKPHYCASKAGLLSLVKSLATELAADGIRVNAVLPGSIEGAMIPRERWPELAAHIPLRRLGLPEEIADAANFLCSAEARYITGHAMDVNGGTWMN</sequence>
<dbReference type="PRINTS" id="PR00080">
    <property type="entry name" value="SDRFAMILY"/>
</dbReference>
<dbReference type="CDD" id="cd05233">
    <property type="entry name" value="SDR_c"/>
    <property type="match status" value="1"/>
</dbReference>
<comment type="caution">
    <text evidence="2">The sequence shown here is derived from an EMBL/GenBank/DDBJ whole genome shotgun (WGS) entry which is preliminary data.</text>
</comment>
<dbReference type="PRINTS" id="PR00081">
    <property type="entry name" value="GDHRDH"/>
</dbReference>
<dbReference type="InterPro" id="IPR036291">
    <property type="entry name" value="NAD(P)-bd_dom_sf"/>
</dbReference>
<dbReference type="Proteomes" id="UP000599109">
    <property type="component" value="Unassembled WGS sequence"/>
</dbReference>
<evidence type="ECO:0000256" key="1">
    <source>
        <dbReference type="ARBA" id="ARBA00006484"/>
    </source>
</evidence>
<keyword evidence="3" id="KW-1185">Reference proteome</keyword>
<dbReference type="PANTHER" id="PTHR42760:SF135">
    <property type="entry name" value="BLL7886 PROTEIN"/>
    <property type="match status" value="1"/>
</dbReference>
<dbReference type="EMBL" id="JAEQNE010000004">
    <property type="protein sequence ID" value="MBL0392983.1"/>
    <property type="molecule type" value="Genomic_DNA"/>
</dbReference>
<dbReference type="InterPro" id="IPR020904">
    <property type="entry name" value="Sc_DH/Rdtase_CS"/>
</dbReference>
<gene>
    <name evidence="2" type="ORF">JJ685_17725</name>
</gene>
<proteinExistence type="inferred from homology"/>
<dbReference type="FunFam" id="3.40.50.720:FF:000084">
    <property type="entry name" value="Short-chain dehydrogenase reductase"/>
    <property type="match status" value="1"/>
</dbReference>
<dbReference type="PROSITE" id="PS00061">
    <property type="entry name" value="ADH_SHORT"/>
    <property type="match status" value="1"/>
</dbReference>
<dbReference type="SUPFAM" id="SSF51735">
    <property type="entry name" value="NAD(P)-binding Rossmann-fold domains"/>
    <property type="match status" value="1"/>
</dbReference>
<dbReference type="AlphaFoldDB" id="A0A936Z1K9"/>
<protein>
    <submittedName>
        <fullName evidence="2">SDR family oxidoreductase</fullName>
    </submittedName>
</protein>
<accession>A0A936Z1K9</accession>
<name>A0A936Z1K9_9BURK</name>
<reference evidence="2 3" key="1">
    <citation type="journal article" date="2017" name="Int. J. Syst. Evol. Microbiol.">
        <title>Ramlibacter monticola sp. nov., isolated from forest soil.</title>
        <authorList>
            <person name="Chaudhary D.K."/>
            <person name="Kim J."/>
        </authorList>
    </citation>
    <scope>NUCLEOTIDE SEQUENCE [LARGE SCALE GENOMIC DNA]</scope>
    <source>
        <strain evidence="2 3">KACC 19175</strain>
    </source>
</reference>
<dbReference type="InterPro" id="IPR002347">
    <property type="entry name" value="SDR_fam"/>
</dbReference>
<evidence type="ECO:0000313" key="2">
    <source>
        <dbReference type="EMBL" id="MBL0392983.1"/>
    </source>
</evidence>